<dbReference type="EMBL" id="JAWNGG020000065">
    <property type="protein sequence ID" value="KAK9304210.1"/>
    <property type="molecule type" value="Genomic_DNA"/>
</dbReference>
<reference evidence="1 2" key="1">
    <citation type="submission" date="2024-05" db="EMBL/GenBank/DDBJ databases">
        <title>The nuclear and mitochondrial genome assemblies of Tetragonisca angustula (Apidae: Meliponini), a tiny yet remarkable pollinator in the Neotropics.</title>
        <authorList>
            <person name="Ferrari R."/>
            <person name="Ricardo P.C."/>
            <person name="Dias F.C."/>
            <person name="Araujo N.S."/>
            <person name="Soares D.O."/>
            <person name="Zhou Q.-S."/>
            <person name="Zhu C.-D."/>
            <person name="Coutinho L."/>
            <person name="Airas M.C."/>
            <person name="Batista T.M."/>
        </authorList>
    </citation>
    <scope>NUCLEOTIDE SEQUENCE [LARGE SCALE GENOMIC DNA]</scope>
    <source>
        <strain evidence="1">ASF017062</strain>
        <tissue evidence="1">Abdomen</tissue>
    </source>
</reference>
<protein>
    <submittedName>
        <fullName evidence="1">Uncharacterized protein</fullName>
    </submittedName>
</protein>
<organism evidence="1 2">
    <name type="scientific">Tetragonisca angustula</name>
    <dbReference type="NCBI Taxonomy" id="166442"/>
    <lineage>
        <taxon>Eukaryota</taxon>
        <taxon>Metazoa</taxon>
        <taxon>Ecdysozoa</taxon>
        <taxon>Arthropoda</taxon>
        <taxon>Hexapoda</taxon>
        <taxon>Insecta</taxon>
        <taxon>Pterygota</taxon>
        <taxon>Neoptera</taxon>
        <taxon>Endopterygota</taxon>
        <taxon>Hymenoptera</taxon>
        <taxon>Apocrita</taxon>
        <taxon>Aculeata</taxon>
        <taxon>Apoidea</taxon>
        <taxon>Anthophila</taxon>
        <taxon>Apidae</taxon>
        <taxon>Tetragonisca</taxon>
    </lineage>
</organism>
<evidence type="ECO:0000313" key="1">
    <source>
        <dbReference type="EMBL" id="KAK9304210.1"/>
    </source>
</evidence>
<evidence type="ECO:0000313" key="2">
    <source>
        <dbReference type="Proteomes" id="UP001432146"/>
    </source>
</evidence>
<keyword evidence="2" id="KW-1185">Reference proteome</keyword>
<accession>A0AAW1A2V8</accession>
<proteinExistence type="predicted"/>
<dbReference type="Proteomes" id="UP001432146">
    <property type="component" value="Unassembled WGS sequence"/>
</dbReference>
<comment type="caution">
    <text evidence="1">The sequence shown here is derived from an EMBL/GenBank/DDBJ whole genome shotgun (WGS) entry which is preliminary data.</text>
</comment>
<gene>
    <name evidence="1" type="ORF">QLX08_004370</name>
</gene>
<sequence>MDTNVDSLWETIKRRTNINKEKENIKKKCPSPTPDLTEANKKISTLTGPKVNLHPETHKGPTYIKLKLTPEKIKKSKAFNLMYMAKGMSIIRVGEHCIKVRGFNKAEVQFNNYKEAKKQSYLSH</sequence>
<dbReference type="AlphaFoldDB" id="A0AAW1A2V8"/>
<name>A0AAW1A2V8_9HYME</name>